<evidence type="ECO:0000313" key="2">
    <source>
        <dbReference type="Proteomes" id="UP000182314"/>
    </source>
</evidence>
<dbReference type="Proteomes" id="UP000182314">
    <property type="component" value="Unassembled WGS sequence"/>
</dbReference>
<reference evidence="1 2" key="1">
    <citation type="submission" date="2016-10" db="EMBL/GenBank/DDBJ databases">
        <authorList>
            <person name="Varghese N."/>
            <person name="Submissions S."/>
        </authorList>
    </citation>
    <scope>NUCLEOTIDE SEQUENCE [LARGE SCALE GENOMIC DNA]</scope>
    <source>
        <strain evidence="1 2">CGMCC 1.7012</strain>
    </source>
</reference>
<protein>
    <submittedName>
        <fullName evidence="1">Uncharacterized protein</fullName>
    </submittedName>
</protein>
<name>A0AA94KP59_9ENTR</name>
<sequence length="60" mass="6953">MAKWRVSFKASKGNIYSTPYTEIVASCEEDAVILAERKLKQKMPLSRDYDWQVTSVKLIE</sequence>
<dbReference type="EMBL" id="FOKO01000002">
    <property type="protein sequence ID" value="SFC02788.1"/>
    <property type="molecule type" value="Genomic_DNA"/>
</dbReference>
<accession>A0AA94KP59</accession>
<dbReference type="AlphaFoldDB" id="A0AA94KP59"/>
<evidence type="ECO:0000313" key="1">
    <source>
        <dbReference type="EMBL" id="SFC02788.1"/>
    </source>
</evidence>
<comment type="caution">
    <text evidence="1">The sequence shown here is derived from an EMBL/GenBank/DDBJ whole genome shotgun (WGS) entry which is preliminary data.</text>
</comment>
<proteinExistence type="predicted"/>
<organism evidence="1 2">
    <name type="scientific">Kosakonia oryzae</name>
    <dbReference type="NCBI Taxonomy" id="497725"/>
    <lineage>
        <taxon>Bacteria</taxon>
        <taxon>Pseudomonadati</taxon>
        <taxon>Pseudomonadota</taxon>
        <taxon>Gammaproteobacteria</taxon>
        <taxon>Enterobacterales</taxon>
        <taxon>Enterobacteriaceae</taxon>
        <taxon>Kosakonia</taxon>
    </lineage>
</organism>
<gene>
    <name evidence="1" type="ORF">SAMN05216286_1346</name>
</gene>